<protein>
    <recommendedName>
        <fullName evidence="4">Methyltransferase domain-containing protein</fullName>
    </recommendedName>
</protein>
<dbReference type="GO" id="GO:0006596">
    <property type="term" value="P:polyamine biosynthetic process"/>
    <property type="evidence" value="ECO:0007669"/>
    <property type="project" value="UniProtKB-KW"/>
</dbReference>
<evidence type="ECO:0000313" key="3">
    <source>
        <dbReference type="Proteomes" id="UP000230093"/>
    </source>
</evidence>
<dbReference type="Pfam" id="PF01564">
    <property type="entry name" value="Spermine_synth"/>
    <property type="match status" value="1"/>
</dbReference>
<comment type="caution">
    <text evidence="2">The sequence shown here is derived from an EMBL/GenBank/DDBJ whole genome shotgun (WGS) entry which is preliminary data.</text>
</comment>
<evidence type="ECO:0008006" key="4">
    <source>
        <dbReference type="Google" id="ProtNLM"/>
    </source>
</evidence>
<dbReference type="Proteomes" id="UP000230093">
    <property type="component" value="Unassembled WGS sequence"/>
</dbReference>
<dbReference type="AlphaFoldDB" id="A0A2H0W9C4"/>
<evidence type="ECO:0000313" key="2">
    <source>
        <dbReference type="EMBL" id="PIS09270.1"/>
    </source>
</evidence>
<accession>A0A2H0W9C4</accession>
<gene>
    <name evidence="2" type="ORF">COT75_02435</name>
</gene>
<dbReference type="PANTHER" id="PTHR43317:SF1">
    <property type="entry name" value="THERMOSPERMINE SYNTHASE ACAULIS5"/>
    <property type="match status" value="1"/>
</dbReference>
<dbReference type="SUPFAM" id="SSF53335">
    <property type="entry name" value="S-adenosyl-L-methionine-dependent methyltransferases"/>
    <property type="match status" value="1"/>
</dbReference>
<dbReference type="PANTHER" id="PTHR43317">
    <property type="entry name" value="THERMOSPERMINE SYNTHASE ACAULIS5"/>
    <property type="match status" value="1"/>
</dbReference>
<organism evidence="2 3">
    <name type="scientific">Candidatus Beckwithbacteria bacterium CG10_big_fil_rev_8_21_14_0_10_34_10</name>
    <dbReference type="NCBI Taxonomy" id="1974495"/>
    <lineage>
        <taxon>Bacteria</taxon>
        <taxon>Candidatus Beckwithiibacteriota</taxon>
    </lineage>
</organism>
<reference evidence="3" key="1">
    <citation type="submission" date="2017-09" db="EMBL/GenBank/DDBJ databases">
        <title>Depth-based differentiation of microbial function through sediment-hosted aquifers and enrichment of novel symbionts in the deep terrestrial subsurface.</title>
        <authorList>
            <person name="Probst A.J."/>
            <person name="Ladd B."/>
            <person name="Jarett J.K."/>
            <person name="Geller-Mcgrath D.E."/>
            <person name="Sieber C.M.K."/>
            <person name="Emerson J.B."/>
            <person name="Anantharaman K."/>
            <person name="Thomas B.C."/>
            <person name="Malmstrom R."/>
            <person name="Stieglmeier M."/>
            <person name="Klingl A."/>
            <person name="Woyke T."/>
            <person name="Ryan C.M."/>
            <person name="Banfield J.F."/>
        </authorList>
    </citation>
    <scope>NUCLEOTIDE SEQUENCE [LARGE SCALE GENOMIC DNA]</scope>
</reference>
<name>A0A2H0W9C4_9BACT</name>
<dbReference type="EMBL" id="PEZT01000013">
    <property type="protein sequence ID" value="PIS09270.1"/>
    <property type="molecule type" value="Genomic_DNA"/>
</dbReference>
<dbReference type="Gene3D" id="3.40.50.150">
    <property type="entry name" value="Vaccinia Virus protein VP39"/>
    <property type="match status" value="1"/>
</dbReference>
<sequence length="216" mass="24594">MAKVLSYLSPQKIESVSSSYNGLIEVIEIFGEKRVLVNSMIQSGGMLEPLWQKALKKVHQLGLNPKKVLILGLGGGTLVKLLNKGFKGLEIVGVEIDPQMIRIGKKYFHLDENKNLKIVKADAIKYVLKKGKLQEKFDLILNDLYLGNQIPPGSESKMFLHNLKKMVSLGGLVVFNRLFYKEHRLKAEKFVKILNKYFKKILLLRAWSNLLVLSFR</sequence>
<dbReference type="InterPro" id="IPR029063">
    <property type="entry name" value="SAM-dependent_MTases_sf"/>
</dbReference>
<keyword evidence="1" id="KW-0620">Polyamine biosynthesis</keyword>
<dbReference type="CDD" id="cd02440">
    <property type="entry name" value="AdoMet_MTases"/>
    <property type="match status" value="1"/>
</dbReference>
<proteinExistence type="predicted"/>
<evidence type="ECO:0000256" key="1">
    <source>
        <dbReference type="ARBA" id="ARBA00023115"/>
    </source>
</evidence>